<dbReference type="OrthoDB" id="684975at2759"/>
<dbReference type="InterPro" id="IPR000719">
    <property type="entry name" value="Prot_kinase_dom"/>
</dbReference>
<comment type="catalytic activity">
    <reaction evidence="6">
        <text>[DNA-directed RNA polymerase] + ATP = phospho-[DNA-directed RNA polymerase] + ADP + H(+)</text>
        <dbReference type="Rhea" id="RHEA:10216"/>
        <dbReference type="Rhea" id="RHEA-COMP:11321"/>
        <dbReference type="Rhea" id="RHEA-COMP:11322"/>
        <dbReference type="ChEBI" id="CHEBI:15378"/>
        <dbReference type="ChEBI" id="CHEBI:30616"/>
        <dbReference type="ChEBI" id="CHEBI:43176"/>
        <dbReference type="ChEBI" id="CHEBI:68546"/>
        <dbReference type="ChEBI" id="CHEBI:456216"/>
        <dbReference type="EC" id="2.7.11.23"/>
    </reaction>
</comment>
<evidence type="ECO:0000256" key="4">
    <source>
        <dbReference type="ARBA" id="ARBA00022741"/>
    </source>
</evidence>
<proteinExistence type="inferred from homology"/>
<dbReference type="PANTHER" id="PTHR24056:SF412">
    <property type="entry name" value="PROTEIN KINASE DOMAIN-CONTAINING PROTEIN"/>
    <property type="match status" value="1"/>
</dbReference>
<reference evidence="9" key="1">
    <citation type="journal article" date="2019" name="Nat. Commun.">
        <title>The genome of broomcorn millet.</title>
        <authorList>
            <person name="Zou C."/>
            <person name="Miki D."/>
            <person name="Li D."/>
            <person name="Tang Q."/>
            <person name="Xiao L."/>
            <person name="Rajput S."/>
            <person name="Deng P."/>
            <person name="Jia W."/>
            <person name="Huang R."/>
            <person name="Zhang M."/>
            <person name="Sun Y."/>
            <person name="Hu J."/>
            <person name="Fu X."/>
            <person name="Schnable P.S."/>
            <person name="Li F."/>
            <person name="Zhang H."/>
            <person name="Feng B."/>
            <person name="Zhu X."/>
            <person name="Liu R."/>
            <person name="Schnable J.C."/>
            <person name="Zhu J.-K."/>
            <person name="Zhang H."/>
        </authorList>
    </citation>
    <scope>NUCLEOTIDE SEQUENCE [LARGE SCALE GENOMIC DNA]</scope>
</reference>
<evidence type="ECO:0000313" key="8">
    <source>
        <dbReference type="EMBL" id="RLM98513.1"/>
    </source>
</evidence>
<sequence>MYAVALAPAKSTATAEEVASAGAERVAARETSAVGARLAAVCDMIEEHRRNVGTPISARRAAAINAMIDDVAATAAEGRPRTGRRKRRLGSACWYEEVCRLGEGGFGVVAKARRRASGQVVSVKSLKPGSRDDDEGVCDLLREACFMAACQGDPSHVGLHGVARSPGTRDYSLVMDFVGPTILLDVNRRRRQRDGAFPEADVRRVMRQLLAGAEAMHWHGIVHRDIKPANILVGDGGTLKI</sequence>
<dbReference type="Proteomes" id="UP000275267">
    <property type="component" value="Unassembled WGS sequence"/>
</dbReference>
<comment type="similarity">
    <text evidence="1">Belongs to the protein kinase superfamily. CMGC Ser/Thr protein kinase family. CDC2/CDKX subfamily.</text>
</comment>
<protein>
    <recommendedName>
        <fullName evidence="2">[RNA-polymerase]-subunit kinase</fullName>
        <ecNumber evidence="2">2.7.11.23</ecNumber>
    </recommendedName>
</protein>
<dbReference type="GO" id="GO:0007346">
    <property type="term" value="P:regulation of mitotic cell cycle"/>
    <property type="evidence" value="ECO:0007669"/>
    <property type="project" value="TreeGrafter"/>
</dbReference>
<evidence type="ECO:0000256" key="2">
    <source>
        <dbReference type="ARBA" id="ARBA00012409"/>
    </source>
</evidence>
<organism evidence="8 9">
    <name type="scientific">Panicum miliaceum</name>
    <name type="common">Proso millet</name>
    <name type="synonym">Broomcorn millet</name>
    <dbReference type="NCBI Taxonomy" id="4540"/>
    <lineage>
        <taxon>Eukaryota</taxon>
        <taxon>Viridiplantae</taxon>
        <taxon>Streptophyta</taxon>
        <taxon>Embryophyta</taxon>
        <taxon>Tracheophyta</taxon>
        <taxon>Spermatophyta</taxon>
        <taxon>Magnoliopsida</taxon>
        <taxon>Liliopsida</taxon>
        <taxon>Poales</taxon>
        <taxon>Poaceae</taxon>
        <taxon>PACMAD clade</taxon>
        <taxon>Panicoideae</taxon>
        <taxon>Panicodae</taxon>
        <taxon>Paniceae</taxon>
        <taxon>Panicinae</taxon>
        <taxon>Panicum</taxon>
        <taxon>Panicum sect. Panicum</taxon>
    </lineage>
</organism>
<evidence type="ECO:0000313" key="9">
    <source>
        <dbReference type="Proteomes" id="UP000275267"/>
    </source>
</evidence>
<dbReference type="InterPro" id="IPR008271">
    <property type="entry name" value="Ser/Thr_kinase_AS"/>
</dbReference>
<evidence type="ECO:0000259" key="7">
    <source>
        <dbReference type="PROSITE" id="PS50011"/>
    </source>
</evidence>
<dbReference type="Gene3D" id="1.10.510.10">
    <property type="entry name" value="Transferase(Phosphotransferase) domain 1"/>
    <property type="match status" value="1"/>
</dbReference>
<dbReference type="EC" id="2.7.11.23" evidence="2"/>
<dbReference type="InterPro" id="IPR050108">
    <property type="entry name" value="CDK"/>
</dbReference>
<dbReference type="GO" id="GO:0005634">
    <property type="term" value="C:nucleus"/>
    <property type="evidence" value="ECO:0007669"/>
    <property type="project" value="TreeGrafter"/>
</dbReference>
<keyword evidence="4" id="KW-0547">Nucleotide-binding</keyword>
<dbReference type="SMART" id="SM00220">
    <property type="entry name" value="S_TKc"/>
    <property type="match status" value="1"/>
</dbReference>
<comment type="caution">
    <text evidence="8">The sequence shown here is derived from an EMBL/GenBank/DDBJ whole genome shotgun (WGS) entry which is preliminary data.</text>
</comment>
<evidence type="ECO:0000256" key="5">
    <source>
        <dbReference type="ARBA" id="ARBA00022840"/>
    </source>
</evidence>
<dbReference type="Pfam" id="PF00069">
    <property type="entry name" value="Pkinase"/>
    <property type="match status" value="1"/>
</dbReference>
<dbReference type="GO" id="GO:0008353">
    <property type="term" value="F:RNA polymerase II CTD heptapeptide repeat kinase activity"/>
    <property type="evidence" value="ECO:0007669"/>
    <property type="project" value="UniProtKB-EC"/>
</dbReference>
<name>A0A3L6R7K8_PANMI</name>
<keyword evidence="9" id="KW-1185">Reference proteome</keyword>
<dbReference type="PROSITE" id="PS50011">
    <property type="entry name" value="PROTEIN_KINASE_DOM"/>
    <property type="match status" value="1"/>
</dbReference>
<evidence type="ECO:0000256" key="3">
    <source>
        <dbReference type="ARBA" id="ARBA00022553"/>
    </source>
</evidence>
<dbReference type="GO" id="GO:0005524">
    <property type="term" value="F:ATP binding"/>
    <property type="evidence" value="ECO:0007669"/>
    <property type="project" value="UniProtKB-KW"/>
</dbReference>
<evidence type="ECO:0000256" key="6">
    <source>
        <dbReference type="ARBA" id="ARBA00049280"/>
    </source>
</evidence>
<gene>
    <name evidence="8" type="ORF">C2845_PM06G28050</name>
</gene>
<evidence type="ECO:0000256" key="1">
    <source>
        <dbReference type="ARBA" id="ARBA00006485"/>
    </source>
</evidence>
<dbReference type="SUPFAM" id="SSF56112">
    <property type="entry name" value="Protein kinase-like (PK-like)"/>
    <property type="match status" value="1"/>
</dbReference>
<dbReference type="AlphaFoldDB" id="A0A3L6R7K8"/>
<dbReference type="InterPro" id="IPR011009">
    <property type="entry name" value="Kinase-like_dom_sf"/>
</dbReference>
<dbReference type="PANTHER" id="PTHR24056">
    <property type="entry name" value="CELL DIVISION PROTEIN KINASE"/>
    <property type="match status" value="1"/>
</dbReference>
<keyword evidence="5" id="KW-0067">ATP-binding</keyword>
<keyword evidence="3" id="KW-0597">Phosphoprotein</keyword>
<dbReference type="STRING" id="4540.A0A3L6R7K8"/>
<dbReference type="PROSITE" id="PS00108">
    <property type="entry name" value="PROTEIN_KINASE_ST"/>
    <property type="match status" value="1"/>
</dbReference>
<dbReference type="EMBL" id="PQIB02000009">
    <property type="protein sequence ID" value="RLM98513.1"/>
    <property type="molecule type" value="Genomic_DNA"/>
</dbReference>
<accession>A0A3L6R7K8</accession>
<feature type="domain" description="Protein kinase" evidence="7">
    <location>
        <begin position="95"/>
        <end position="241"/>
    </location>
</feature>